<evidence type="ECO:0000313" key="2">
    <source>
        <dbReference type="Proteomes" id="UP000280834"/>
    </source>
</evidence>
<gene>
    <name evidence="1" type="ORF">BTMF_LOCUS4911</name>
</gene>
<protein>
    <submittedName>
        <fullName evidence="3">Clo7bot family Cys-rich peptide</fullName>
    </submittedName>
</protein>
<reference evidence="1 2" key="2">
    <citation type="submission" date="2018-11" db="EMBL/GenBank/DDBJ databases">
        <authorList>
            <consortium name="Pathogen Informatics"/>
        </authorList>
    </citation>
    <scope>NUCLEOTIDE SEQUENCE [LARGE SCALE GENOMIC DNA]</scope>
</reference>
<evidence type="ECO:0000313" key="1">
    <source>
        <dbReference type="EMBL" id="VDO17441.1"/>
    </source>
</evidence>
<dbReference type="Proteomes" id="UP000280834">
    <property type="component" value="Unassembled WGS sequence"/>
</dbReference>
<sequence>MIKINLMKHYSKKNNKLYTGAICCRCAAKSDPISSCMYDQTNCCR</sequence>
<keyword evidence="2" id="KW-1185">Reference proteome</keyword>
<accession>A0A0R3QGY1</accession>
<dbReference type="WBParaSite" id="BTMF_0000563901-mRNA-1">
    <property type="protein sequence ID" value="BTMF_0000563901-mRNA-1"/>
    <property type="gene ID" value="BTMF_0000563901"/>
</dbReference>
<proteinExistence type="predicted"/>
<name>A0A0R3QGY1_9BILA</name>
<organism evidence="3">
    <name type="scientific">Brugia timori</name>
    <dbReference type="NCBI Taxonomy" id="42155"/>
    <lineage>
        <taxon>Eukaryota</taxon>
        <taxon>Metazoa</taxon>
        <taxon>Ecdysozoa</taxon>
        <taxon>Nematoda</taxon>
        <taxon>Chromadorea</taxon>
        <taxon>Rhabditida</taxon>
        <taxon>Spirurina</taxon>
        <taxon>Spiruromorpha</taxon>
        <taxon>Filarioidea</taxon>
        <taxon>Onchocercidae</taxon>
        <taxon>Brugia</taxon>
    </lineage>
</organism>
<evidence type="ECO:0000313" key="3">
    <source>
        <dbReference type="WBParaSite" id="BTMF_0000563901-mRNA-1"/>
    </source>
</evidence>
<dbReference type="AlphaFoldDB" id="A0A0R3QGY1"/>
<reference evidence="3" key="1">
    <citation type="submission" date="2017-02" db="UniProtKB">
        <authorList>
            <consortium name="WormBaseParasite"/>
        </authorList>
    </citation>
    <scope>IDENTIFICATION</scope>
</reference>
<dbReference type="EMBL" id="UZAG01005044">
    <property type="protein sequence ID" value="VDO17441.1"/>
    <property type="molecule type" value="Genomic_DNA"/>
</dbReference>